<keyword evidence="7 9" id="KW-1133">Transmembrane helix</keyword>
<dbReference type="PANTHER" id="PTHR33695">
    <property type="entry name" value="LIPOPROTEIN SIGNAL PEPTIDASE"/>
    <property type="match status" value="1"/>
</dbReference>
<evidence type="ECO:0000256" key="7">
    <source>
        <dbReference type="ARBA" id="ARBA00022989"/>
    </source>
</evidence>
<keyword evidence="13" id="KW-1185">Reference proteome</keyword>
<comment type="similarity">
    <text evidence="1 9 11">Belongs to the peptidase A8 family.</text>
</comment>
<dbReference type="EC" id="3.4.23.36" evidence="9"/>
<evidence type="ECO:0000256" key="4">
    <source>
        <dbReference type="ARBA" id="ARBA00022692"/>
    </source>
</evidence>
<accession>A0ABW0LWI9</accession>
<dbReference type="Proteomes" id="UP001596105">
    <property type="component" value="Unassembled WGS sequence"/>
</dbReference>
<feature type="transmembrane region" description="Helical" evidence="9">
    <location>
        <begin position="119"/>
        <end position="140"/>
    </location>
</feature>
<keyword evidence="5 9" id="KW-0064">Aspartyl protease</keyword>
<evidence type="ECO:0000256" key="10">
    <source>
        <dbReference type="RuleBase" id="RU000594"/>
    </source>
</evidence>
<evidence type="ECO:0000256" key="1">
    <source>
        <dbReference type="ARBA" id="ARBA00006139"/>
    </source>
</evidence>
<name>A0ABW0LWI9_9BACL</name>
<evidence type="ECO:0000256" key="5">
    <source>
        <dbReference type="ARBA" id="ARBA00022750"/>
    </source>
</evidence>
<feature type="active site" evidence="9">
    <location>
        <position position="124"/>
    </location>
</feature>
<dbReference type="PANTHER" id="PTHR33695:SF1">
    <property type="entry name" value="LIPOPROTEIN SIGNAL PEPTIDASE"/>
    <property type="match status" value="1"/>
</dbReference>
<reference evidence="13" key="1">
    <citation type="journal article" date="2019" name="Int. J. Syst. Evol. Microbiol.">
        <title>The Global Catalogue of Microorganisms (GCM) 10K type strain sequencing project: providing services to taxonomists for standard genome sequencing and annotation.</title>
        <authorList>
            <consortium name="The Broad Institute Genomics Platform"/>
            <consortium name="The Broad Institute Genome Sequencing Center for Infectious Disease"/>
            <person name="Wu L."/>
            <person name="Ma J."/>
        </authorList>
    </citation>
    <scope>NUCLEOTIDE SEQUENCE [LARGE SCALE GENOMIC DNA]</scope>
    <source>
        <strain evidence="13">CCUG 57113</strain>
    </source>
</reference>
<dbReference type="InterPro" id="IPR001872">
    <property type="entry name" value="Peptidase_A8"/>
</dbReference>
<proteinExistence type="inferred from homology"/>
<evidence type="ECO:0000256" key="9">
    <source>
        <dbReference type="HAMAP-Rule" id="MF_00161"/>
    </source>
</evidence>
<dbReference type="PROSITE" id="PS00855">
    <property type="entry name" value="SPASE_II"/>
    <property type="match status" value="1"/>
</dbReference>
<evidence type="ECO:0000256" key="8">
    <source>
        <dbReference type="ARBA" id="ARBA00023136"/>
    </source>
</evidence>
<dbReference type="EMBL" id="JBHSMH010000054">
    <property type="protein sequence ID" value="MFC5470220.1"/>
    <property type="molecule type" value="Genomic_DNA"/>
</dbReference>
<keyword evidence="4 9" id="KW-0812">Transmembrane</keyword>
<keyword evidence="6 9" id="KW-0378">Hydrolase</keyword>
<keyword evidence="2 9" id="KW-1003">Cell membrane</keyword>
<dbReference type="HAMAP" id="MF_00161">
    <property type="entry name" value="LspA"/>
    <property type="match status" value="1"/>
</dbReference>
<keyword evidence="3 9" id="KW-0645">Protease</keyword>
<dbReference type="NCBIfam" id="TIGR00077">
    <property type="entry name" value="lspA"/>
    <property type="match status" value="1"/>
</dbReference>
<gene>
    <name evidence="9 12" type="primary">lspA</name>
    <name evidence="12" type="ORF">ACFPPD_16055</name>
</gene>
<comment type="function">
    <text evidence="9 10">This protein specifically catalyzes the removal of signal peptides from prolipoproteins.</text>
</comment>
<dbReference type="Pfam" id="PF01252">
    <property type="entry name" value="Peptidase_A8"/>
    <property type="match status" value="1"/>
</dbReference>
<comment type="caution">
    <text evidence="12">The sequence shown here is derived from an EMBL/GenBank/DDBJ whole genome shotgun (WGS) entry which is preliminary data.</text>
</comment>
<comment type="pathway">
    <text evidence="9">Protein modification; lipoprotein biosynthesis (signal peptide cleavage).</text>
</comment>
<protein>
    <recommendedName>
        <fullName evidence="9">Lipoprotein signal peptidase</fullName>
        <ecNumber evidence="9">3.4.23.36</ecNumber>
    </recommendedName>
    <alternativeName>
        <fullName evidence="9">Prolipoprotein signal peptidase</fullName>
    </alternativeName>
    <alternativeName>
        <fullName evidence="9">Signal peptidase II</fullName>
        <shortName evidence="9">SPase II</shortName>
    </alternativeName>
</protein>
<sequence length="153" mass="16830">MLFYFIAVAVVLIDQGTKIAIRYHLEINETYSLWGMPLTHIENAGMAGGLLQGYARLFGVLAVLFVAVVLYSRQSGMFKGSLYDIGLSFLVGGALGNGIDRLLFGRVTDFLVSRNGNGVLNMADHAIEIGVALFVIRMAIQWLKERFGRRCPA</sequence>
<keyword evidence="8 9" id="KW-0472">Membrane</keyword>
<evidence type="ECO:0000256" key="11">
    <source>
        <dbReference type="RuleBase" id="RU004181"/>
    </source>
</evidence>
<organism evidence="12 13">
    <name type="scientific">Cohnella suwonensis</name>
    <dbReference type="NCBI Taxonomy" id="696072"/>
    <lineage>
        <taxon>Bacteria</taxon>
        <taxon>Bacillati</taxon>
        <taxon>Bacillota</taxon>
        <taxon>Bacilli</taxon>
        <taxon>Bacillales</taxon>
        <taxon>Paenibacillaceae</taxon>
        <taxon>Cohnella</taxon>
    </lineage>
</organism>
<evidence type="ECO:0000313" key="12">
    <source>
        <dbReference type="EMBL" id="MFC5470220.1"/>
    </source>
</evidence>
<feature type="transmembrane region" description="Helical" evidence="9">
    <location>
        <begin position="82"/>
        <end position="99"/>
    </location>
</feature>
<evidence type="ECO:0000256" key="3">
    <source>
        <dbReference type="ARBA" id="ARBA00022670"/>
    </source>
</evidence>
<comment type="subcellular location">
    <subcellularLocation>
        <location evidence="9">Cell membrane</location>
        <topology evidence="9">Multi-pass membrane protein</topology>
    </subcellularLocation>
</comment>
<comment type="caution">
    <text evidence="9">Lacks conserved residue(s) required for the propagation of feature annotation.</text>
</comment>
<dbReference type="GO" id="GO:0004190">
    <property type="term" value="F:aspartic-type endopeptidase activity"/>
    <property type="evidence" value="ECO:0007669"/>
    <property type="project" value="UniProtKB-EC"/>
</dbReference>
<feature type="active site" evidence="9">
    <location>
        <position position="109"/>
    </location>
</feature>
<evidence type="ECO:0000256" key="6">
    <source>
        <dbReference type="ARBA" id="ARBA00022801"/>
    </source>
</evidence>
<evidence type="ECO:0000256" key="2">
    <source>
        <dbReference type="ARBA" id="ARBA00022475"/>
    </source>
</evidence>
<comment type="catalytic activity">
    <reaction evidence="9 10">
        <text>Release of signal peptides from bacterial membrane prolipoproteins. Hydrolyzes -Xaa-Yaa-Zaa-|-(S,diacylglyceryl)Cys-, in which Xaa is hydrophobic (preferably Leu), and Yaa (Ala or Ser) and Zaa (Gly or Ala) have small, neutral side chains.</text>
        <dbReference type="EC" id="3.4.23.36"/>
    </reaction>
</comment>
<dbReference type="PRINTS" id="PR00781">
    <property type="entry name" value="LIPOSIGPTASE"/>
</dbReference>
<evidence type="ECO:0000313" key="13">
    <source>
        <dbReference type="Proteomes" id="UP001596105"/>
    </source>
</evidence>
<feature type="transmembrane region" description="Helical" evidence="9">
    <location>
        <begin position="44"/>
        <end position="70"/>
    </location>
</feature>
<dbReference type="RefSeq" id="WP_209748387.1">
    <property type="nucleotide sequence ID" value="NZ_JBHSMH010000054.1"/>
</dbReference>